<evidence type="ECO:0000256" key="1">
    <source>
        <dbReference type="ARBA" id="ARBA00022679"/>
    </source>
</evidence>
<keyword evidence="2" id="KW-0325">Glycoprotein</keyword>
<accession>A0A7S3C3H0</accession>
<reference evidence="4" key="1">
    <citation type="submission" date="2021-01" db="EMBL/GenBank/DDBJ databases">
        <authorList>
            <person name="Corre E."/>
            <person name="Pelletier E."/>
            <person name="Niang G."/>
            <person name="Scheremetjew M."/>
            <person name="Finn R."/>
            <person name="Kale V."/>
            <person name="Holt S."/>
            <person name="Cochrane G."/>
            <person name="Meng A."/>
            <person name="Brown T."/>
            <person name="Cohen L."/>
        </authorList>
    </citation>
    <scope>NUCLEOTIDE SEQUENCE</scope>
    <source>
        <strain evidence="4">CCMP281</strain>
    </source>
</reference>
<protein>
    <recommendedName>
        <fullName evidence="3">Sulfotransferase domain-containing protein</fullName>
    </recommendedName>
</protein>
<dbReference type="GO" id="GO:0008146">
    <property type="term" value="F:sulfotransferase activity"/>
    <property type="evidence" value="ECO:0007669"/>
    <property type="project" value="InterPro"/>
</dbReference>
<name>A0A7S3C3H0_9EUKA</name>
<organism evidence="4">
    <name type="scientific">Haptolina ericina</name>
    <dbReference type="NCBI Taxonomy" id="156174"/>
    <lineage>
        <taxon>Eukaryota</taxon>
        <taxon>Haptista</taxon>
        <taxon>Haptophyta</taxon>
        <taxon>Prymnesiophyceae</taxon>
        <taxon>Prymnesiales</taxon>
        <taxon>Prymnesiaceae</taxon>
        <taxon>Haptolina</taxon>
    </lineage>
</organism>
<dbReference type="Gene3D" id="3.40.50.300">
    <property type="entry name" value="P-loop containing nucleotide triphosphate hydrolases"/>
    <property type="match status" value="1"/>
</dbReference>
<evidence type="ECO:0000256" key="2">
    <source>
        <dbReference type="ARBA" id="ARBA00023180"/>
    </source>
</evidence>
<dbReference type="PANTHER" id="PTHR10605">
    <property type="entry name" value="HEPARAN SULFATE SULFOTRANSFERASE"/>
    <property type="match status" value="1"/>
</dbReference>
<dbReference type="Pfam" id="PF00685">
    <property type="entry name" value="Sulfotransfer_1"/>
    <property type="match status" value="1"/>
</dbReference>
<dbReference type="AlphaFoldDB" id="A0A7S3C3H0"/>
<evidence type="ECO:0000259" key="3">
    <source>
        <dbReference type="Pfam" id="PF00685"/>
    </source>
</evidence>
<keyword evidence="1" id="KW-0808">Transferase</keyword>
<feature type="domain" description="Sulfotransferase" evidence="3">
    <location>
        <begin position="120"/>
        <end position="299"/>
    </location>
</feature>
<evidence type="ECO:0000313" key="4">
    <source>
        <dbReference type="EMBL" id="CAE0151270.1"/>
    </source>
</evidence>
<dbReference type="InterPro" id="IPR037359">
    <property type="entry name" value="NST/OST"/>
</dbReference>
<dbReference type="InterPro" id="IPR000863">
    <property type="entry name" value="Sulfotransferase_dom"/>
</dbReference>
<dbReference type="InterPro" id="IPR027417">
    <property type="entry name" value="P-loop_NTPase"/>
</dbReference>
<dbReference type="PANTHER" id="PTHR10605:SF56">
    <property type="entry name" value="BIFUNCTIONAL HEPARAN SULFATE N-DEACETYLASE_N-SULFOTRANSFERASE"/>
    <property type="match status" value="1"/>
</dbReference>
<proteinExistence type="predicted"/>
<dbReference type="SUPFAM" id="SSF52540">
    <property type="entry name" value="P-loop containing nucleoside triphosphate hydrolases"/>
    <property type="match status" value="1"/>
</dbReference>
<gene>
    <name evidence="4" type="ORF">HERI1096_LOCUS38851</name>
</gene>
<dbReference type="EMBL" id="HBHX01070386">
    <property type="protein sequence ID" value="CAE0151270.1"/>
    <property type="molecule type" value="Transcribed_RNA"/>
</dbReference>
<sequence length="346" mass="40056">MKQQGKKQEAVHRSMTRPDQPCICRGSFSKPYRGACLPTFMVIGSQKAATSKLRWYLSRHPEIEIPKEESFHKGPTAVAAWDTKADPTMLSGYLQNFNDVCNSSTISGLKMPDYIVMSELTIEHFHTENPAMRIIITLREPVARMYSYFSMQLRFGWSPINHMGKNPCMQKRLRALQQRKIAQGHTQHANKSIFTTEEIMVNNLHCVRPCYANNASGIGAEARQELWHNENVPECRNIYFTPLVHSMYALHLRRWRKAFSADSMLLLRFDDLVIRPLEVLQRLTKFLGISPYASNFKYEVGRENFTTIQRLLHSGAVTKKSLKMLQDFFAPHDEELHRMFPGQAFW</sequence>